<keyword evidence="6 8" id="KW-0472">Membrane</keyword>
<keyword evidence="7" id="KW-0813">Transport</keyword>
<dbReference type="GO" id="GO:0005886">
    <property type="term" value="C:plasma membrane"/>
    <property type="evidence" value="ECO:0007669"/>
    <property type="project" value="UniProtKB-SubCell"/>
</dbReference>
<evidence type="ECO:0000313" key="9">
    <source>
        <dbReference type="EMBL" id="AFY93355.1"/>
    </source>
</evidence>
<dbReference type="Gene3D" id="3.30.420.270">
    <property type="match status" value="1"/>
</dbReference>
<evidence type="ECO:0000313" key="10">
    <source>
        <dbReference type="Proteomes" id="UP000010366"/>
    </source>
</evidence>
<dbReference type="Pfam" id="PF02472">
    <property type="entry name" value="ExbD"/>
    <property type="match status" value="1"/>
</dbReference>
<evidence type="ECO:0000256" key="1">
    <source>
        <dbReference type="ARBA" id="ARBA00004162"/>
    </source>
</evidence>
<comment type="similarity">
    <text evidence="2 7">Belongs to the ExbD/TolR family.</text>
</comment>
<organism evidence="9 10">
    <name type="scientific">Chamaesiphon minutus (strain ATCC 27169 / PCC 6605)</name>
    <dbReference type="NCBI Taxonomy" id="1173020"/>
    <lineage>
        <taxon>Bacteria</taxon>
        <taxon>Bacillati</taxon>
        <taxon>Cyanobacteriota</taxon>
        <taxon>Cyanophyceae</taxon>
        <taxon>Gomontiellales</taxon>
        <taxon>Chamaesiphonaceae</taxon>
        <taxon>Chamaesiphon</taxon>
    </lineage>
</organism>
<evidence type="ECO:0000256" key="2">
    <source>
        <dbReference type="ARBA" id="ARBA00005811"/>
    </source>
</evidence>
<keyword evidence="10" id="KW-1185">Reference proteome</keyword>
<dbReference type="GO" id="GO:0015031">
    <property type="term" value="P:protein transport"/>
    <property type="evidence" value="ECO:0007669"/>
    <property type="project" value="UniProtKB-KW"/>
</dbReference>
<evidence type="ECO:0000256" key="3">
    <source>
        <dbReference type="ARBA" id="ARBA00022475"/>
    </source>
</evidence>
<reference evidence="9 10" key="1">
    <citation type="submission" date="2012-05" db="EMBL/GenBank/DDBJ databases">
        <title>Finished chromosome of genome of Chamaesiphon sp. PCC 6605.</title>
        <authorList>
            <consortium name="US DOE Joint Genome Institute"/>
            <person name="Gugger M."/>
            <person name="Coursin T."/>
            <person name="Rippka R."/>
            <person name="Tandeau De Marsac N."/>
            <person name="Huntemann M."/>
            <person name="Wei C.-L."/>
            <person name="Han J."/>
            <person name="Detter J.C."/>
            <person name="Han C."/>
            <person name="Tapia R."/>
            <person name="Chen A."/>
            <person name="Kyrpides N."/>
            <person name="Mavromatis K."/>
            <person name="Markowitz V."/>
            <person name="Szeto E."/>
            <person name="Ivanova N."/>
            <person name="Pagani I."/>
            <person name="Pati A."/>
            <person name="Goodwin L."/>
            <person name="Nordberg H.P."/>
            <person name="Cantor M.N."/>
            <person name="Hua S.X."/>
            <person name="Woyke T."/>
            <person name="Kerfeld C.A."/>
        </authorList>
    </citation>
    <scope>NUCLEOTIDE SEQUENCE [LARGE SCALE GENOMIC DNA]</scope>
    <source>
        <strain evidence="10">ATCC 27169 / PCC 6605</strain>
    </source>
</reference>
<dbReference type="AlphaFoldDB" id="K9UEW9"/>
<keyword evidence="7" id="KW-0653">Protein transport</keyword>
<evidence type="ECO:0000256" key="6">
    <source>
        <dbReference type="ARBA" id="ARBA00023136"/>
    </source>
</evidence>
<dbReference type="PANTHER" id="PTHR30558:SF3">
    <property type="entry name" value="BIOPOLYMER TRANSPORT PROTEIN EXBD-RELATED"/>
    <property type="match status" value="1"/>
</dbReference>
<feature type="transmembrane region" description="Helical" evidence="8">
    <location>
        <begin position="16"/>
        <end position="37"/>
    </location>
</feature>
<evidence type="ECO:0000256" key="7">
    <source>
        <dbReference type="RuleBase" id="RU003879"/>
    </source>
</evidence>
<dbReference type="PANTHER" id="PTHR30558">
    <property type="entry name" value="EXBD MEMBRANE COMPONENT OF PMF-DRIVEN MACROMOLECULE IMPORT SYSTEM"/>
    <property type="match status" value="1"/>
</dbReference>
<dbReference type="OrthoDB" id="9793581at2"/>
<dbReference type="InterPro" id="IPR003400">
    <property type="entry name" value="ExbD"/>
</dbReference>
<keyword evidence="4 7" id="KW-0812">Transmembrane</keyword>
<dbReference type="GO" id="GO:0022857">
    <property type="term" value="F:transmembrane transporter activity"/>
    <property type="evidence" value="ECO:0007669"/>
    <property type="project" value="InterPro"/>
</dbReference>
<keyword evidence="3" id="KW-1003">Cell membrane</keyword>
<proteinExistence type="inferred from homology"/>
<keyword evidence="5 8" id="KW-1133">Transmembrane helix</keyword>
<evidence type="ECO:0000256" key="8">
    <source>
        <dbReference type="SAM" id="Phobius"/>
    </source>
</evidence>
<dbReference type="PATRIC" id="fig|1173020.3.peg.2590"/>
<gene>
    <name evidence="9" type="ORF">Cha6605_2277</name>
</gene>
<dbReference type="EMBL" id="CP003600">
    <property type="protein sequence ID" value="AFY93355.1"/>
    <property type="molecule type" value="Genomic_DNA"/>
</dbReference>
<name>K9UEW9_CHAP6</name>
<dbReference type="KEGG" id="cmp:Cha6605_2277"/>
<dbReference type="STRING" id="1173020.Cha6605_2277"/>
<dbReference type="eggNOG" id="COG0848">
    <property type="taxonomic scope" value="Bacteria"/>
</dbReference>
<protein>
    <submittedName>
        <fullName evidence="9">Biopolymer transport protein</fullName>
    </submittedName>
</protein>
<evidence type="ECO:0000256" key="4">
    <source>
        <dbReference type="ARBA" id="ARBA00022692"/>
    </source>
</evidence>
<sequence>MRLLTDAEDRAPEVNIVPLMDVIFAILTFFVMTSLLLSRTEGLPVNLPGASSGKSQDQTKIVVTIDPQGAISLNRQPTDLATLTPKIEALGAKNEGALVVINADEKVGHGQVVAVMDRVRQIPGVKMGIATKRK</sequence>
<dbReference type="RefSeq" id="WP_015159505.1">
    <property type="nucleotide sequence ID" value="NC_019697.1"/>
</dbReference>
<comment type="subcellular location">
    <subcellularLocation>
        <location evidence="1">Cell membrane</location>
        <topology evidence="1">Single-pass membrane protein</topology>
    </subcellularLocation>
    <subcellularLocation>
        <location evidence="7">Cell membrane</location>
        <topology evidence="7">Single-pass type II membrane protein</topology>
    </subcellularLocation>
</comment>
<evidence type="ECO:0000256" key="5">
    <source>
        <dbReference type="ARBA" id="ARBA00022989"/>
    </source>
</evidence>
<accession>K9UEW9</accession>
<dbReference type="HOGENOM" id="CLU_085305_3_2_3"/>
<dbReference type="Proteomes" id="UP000010366">
    <property type="component" value="Chromosome"/>
</dbReference>